<dbReference type="GO" id="GO:0004984">
    <property type="term" value="F:olfactory receptor activity"/>
    <property type="evidence" value="ECO:0007669"/>
    <property type="project" value="InterPro"/>
</dbReference>
<evidence type="ECO:0000256" key="5">
    <source>
        <dbReference type="ARBA" id="ARBA00022989"/>
    </source>
</evidence>
<evidence type="ECO:0000256" key="9">
    <source>
        <dbReference type="SAM" id="Phobius"/>
    </source>
</evidence>
<feature type="transmembrane region" description="Helical" evidence="9">
    <location>
        <begin position="180"/>
        <end position="201"/>
    </location>
</feature>
<evidence type="ECO:0000256" key="4">
    <source>
        <dbReference type="ARBA" id="ARBA00022725"/>
    </source>
</evidence>
<keyword evidence="4" id="KW-0552">Olfaction</keyword>
<dbReference type="GO" id="GO:0007165">
    <property type="term" value="P:signal transduction"/>
    <property type="evidence" value="ECO:0007669"/>
    <property type="project" value="UniProtKB-KW"/>
</dbReference>
<dbReference type="AlphaFoldDB" id="A0AAD9VHM3"/>
<dbReference type="GO" id="GO:0005549">
    <property type="term" value="F:odorant binding"/>
    <property type="evidence" value="ECO:0007669"/>
    <property type="project" value="InterPro"/>
</dbReference>
<organism evidence="10 11">
    <name type="scientific">Odynerus spinipes</name>
    <dbReference type="NCBI Taxonomy" id="1348599"/>
    <lineage>
        <taxon>Eukaryota</taxon>
        <taxon>Metazoa</taxon>
        <taxon>Ecdysozoa</taxon>
        <taxon>Arthropoda</taxon>
        <taxon>Hexapoda</taxon>
        <taxon>Insecta</taxon>
        <taxon>Pterygota</taxon>
        <taxon>Neoptera</taxon>
        <taxon>Endopterygota</taxon>
        <taxon>Hymenoptera</taxon>
        <taxon>Apocrita</taxon>
        <taxon>Aculeata</taxon>
        <taxon>Vespoidea</taxon>
        <taxon>Vespidae</taxon>
        <taxon>Eumeninae</taxon>
        <taxon>Odynerus</taxon>
    </lineage>
</organism>
<dbReference type="GO" id="GO:0005886">
    <property type="term" value="C:plasma membrane"/>
    <property type="evidence" value="ECO:0007669"/>
    <property type="project" value="TreeGrafter"/>
</dbReference>
<keyword evidence="7" id="KW-0675">Receptor</keyword>
<name>A0AAD9VHM3_9HYME</name>
<evidence type="ECO:0000313" key="10">
    <source>
        <dbReference type="EMBL" id="KAK2574923.1"/>
    </source>
</evidence>
<feature type="transmembrane region" description="Helical" evidence="9">
    <location>
        <begin position="35"/>
        <end position="55"/>
    </location>
</feature>
<comment type="subcellular location">
    <subcellularLocation>
        <location evidence="1">Membrane</location>
        <topology evidence="1">Multi-pass membrane protein</topology>
    </subcellularLocation>
</comment>
<reference evidence="10" key="1">
    <citation type="submission" date="2021-08" db="EMBL/GenBank/DDBJ databases">
        <authorList>
            <person name="Misof B."/>
            <person name="Oliver O."/>
            <person name="Podsiadlowski L."/>
            <person name="Donath A."/>
            <person name="Peters R."/>
            <person name="Mayer C."/>
            <person name="Rust J."/>
            <person name="Gunkel S."/>
            <person name="Lesny P."/>
            <person name="Martin S."/>
            <person name="Oeyen J.P."/>
            <person name="Petersen M."/>
            <person name="Panagiotis P."/>
            <person name="Wilbrandt J."/>
            <person name="Tanja T."/>
        </authorList>
    </citation>
    <scope>NUCLEOTIDE SEQUENCE</scope>
    <source>
        <strain evidence="10">GBR_01_08_01A</strain>
        <tissue evidence="10">Thorax + abdomen</tissue>
    </source>
</reference>
<feature type="transmembrane region" description="Helical" evidence="9">
    <location>
        <begin position="121"/>
        <end position="143"/>
    </location>
</feature>
<gene>
    <name evidence="10" type="ORF">KPH14_002614</name>
</gene>
<dbReference type="PANTHER" id="PTHR21137">
    <property type="entry name" value="ODORANT RECEPTOR"/>
    <property type="match status" value="1"/>
</dbReference>
<dbReference type="InterPro" id="IPR004117">
    <property type="entry name" value="7tm6_olfct_rcpt"/>
</dbReference>
<dbReference type="Pfam" id="PF02949">
    <property type="entry name" value="7tm_6"/>
    <property type="match status" value="1"/>
</dbReference>
<accession>A0AAD9VHM3</accession>
<feature type="transmembrane region" description="Helical" evidence="9">
    <location>
        <begin position="61"/>
        <end position="82"/>
    </location>
</feature>
<evidence type="ECO:0000256" key="6">
    <source>
        <dbReference type="ARBA" id="ARBA00023136"/>
    </source>
</evidence>
<keyword evidence="8" id="KW-0807">Transducer</keyword>
<evidence type="ECO:0000256" key="1">
    <source>
        <dbReference type="ARBA" id="ARBA00004141"/>
    </source>
</evidence>
<keyword evidence="6 9" id="KW-0472">Membrane</keyword>
<keyword evidence="5 9" id="KW-1133">Transmembrane helix</keyword>
<dbReference type="PANTHER" id="PTHR21137:SF43">
    <property type="entry name" value="ODORANT RECEPTOR 47A-RELATED"/>
    <property type="match status" value="1"/>
</dbReference>
<evidence type="ECO:0000256" key="2">
    <source>
        <dbReference type="ARBA" id="ARBA00022606"/>
    </source>
</evidence>
<dbReference type="Proteomes" id="UP001258017">
    <property type="component" value="Unassembled WGS sequence"/>
</dbReference>
<proteinExistence type="predicted"/>
<comment type="caution">
    <text evidence="10">The sequence shown here is derived from an EMBL/GenBank/DDBJ whole genome shotgun (WGS) entry which is preliminary data.</text>
</comment>
<evidence type="ECO:0008006" key="12">
    <source>
        <dbReference type="Google" id="ProtNLM"/>
    </source>
</evidence>
<evidence type="ECO:0000256" key="7">
    <source>
        <dbReference type="ARBA" id="ARBA00023170"/>
    </source>
</evidence>
<dbReference type="EMBL" id="JAIFRP010004522">
    <property type="protein sequence ID" value="KAK2574923.1"/>
    <property type="molecule type" value="Genomic_DNA"/>
</dbReference>
<evidence type="ECO:0000313" key="11">
    <source>
        <dbReference type="Proteomes" id="UP001258017"/>
    </source>
</evidence>
<reference evidence="10" key="2">
    <citation type="journal article" date="2023" name="Commun. Biol.">
        <title>Intrasexual cuticular hydrocarbon dimorphism in a wasp sheds light on hydrocarbon biosynthesis genes in Hymenoptera.</title>
        <authorList>
            <person name="Moris V.C."/>
            <person name="Podsiadlowski L."/>
            <person name="Martin S."/>
            <person name="Oeyen J.P."/>
            <person name="Donath A."/>
            <person name="Petersen M."/>
            <person name="Wilbrandt J."/>
            <person name="Misof B."/>
            <person name="Liedtke D."/>
            <person name="Thamm M."/>
            <person name="Scheiner R."/>
            <person name="Schmitt T."/>
            <person name="Niehuis O."/>
        </authorList>
    </citation>
    <scope>NUCLEOTIDE SEQUENCE</scope>
    <source>
        <strain evidence="10">GBR_01_08_01A</strain>
    </source>
</reference>
<evidence type="ECO:0000256" key="8">
    <source>
        <dbReference type="ARBA" id="ARBA00023224"/>
    </source>
</evidence>
<sequence length="276" mass="31721">MKDPDFSNTVKVLDLTKRTMSCAGIWPEKTRERVFMFYATYLTLQCSLAVVDVTWNISDFTYVVSSLLENVFNLMALLKITLCRIKSKSLFKFLEDIRGDFLAEKYDSTEEKMAFLNYNQFSLRFVTLTLTFTVVTAWTYYLMSLATNIEMAMQLVGNTFQLCLLGYHTLLSQTEGEGGMLFTFFLVISCISSTLLAYCYMGECLITESSILGDSFYQSEWYNISRTEKKLMQICMMRSTKQMQLSSGKFCTLSLSTFSDVLKSSMAYFSVLRSME</sequence>
<keyword evidence="11" id="KW-1185">Reference proteome</keyword>
<protein>
    <recommendedName>
        <fullName evidence="12">Odorant receptor</fullName>
    </recommendedName>
</protein>
<keyword evidence="3 9" id="KW-0812">Transmembrane</keyword>
<evidence type="ECO:0000256" key="3">
    <source>
        <dbReference type="ARBA" id="ARBA00022692"/>
    </source>
</evidence>
<keyword evidence="2" id="KW-0716">Sensory transduction</keyword>